<name>A0A9N9MS72_9CUCU</name>
<protein>
    <submittedName>
        <fullName evidence="1">Uncharacterized protein</fullName>
    </submittedName>
</protein>
<evidence type="ECO:0000313" key="2">
    <source>
        <dbReference type="Proteomes" id="UP001152799"/>
    </source>
</evidence>
<sequence length="169" mass="19126">MQGYHFVVIVRQNIINMLKISWTLLIFIVMVGCENLTSDNEDYNGMETFLKSLESYSNLDSLNPTSVVSTNCEGFTQCRVNPNGTALWDVRATLYSDHMMQAHVNDEAKQKITIDGCLKYSTTVADYNTCMISVRLSMFISLMTNFNPRFRSLIEADECSLASTNCIVE</sequence>
<dbReference type="AlphaFoldDB" id="A0A9N9MS72"/>
<proteinExistence type="predicted"/>
<dbReference type="Proteomes" id="UP001152799">
    <property type="component" value="Chromosome 6"/>
</dbReference>
<gene>
    <name evidence="1" type="ORF">CEUTPL_LOCUS10397</name>
</gene>
<organism evidence="1 2">
    <name type="scientific">Ceutorhynchus assimilis</name>
    <name type="common">cabbage seed weevil</name>
    <dbReference type="NCBI Taxonomy" id="467358"/>
    <lineage>
        <taxon>Eukaryota</taxon>
        <taxon>Metazoa</taxon>
        <taxon>Ecdysozoa</taxon>
        <taxon>Arthropoda</taxon>
        <taxon>Hexapoda</taxon>
        <taxon>Insecta</taxon>
        <taxon>Pterygota</taxon>
        <taxon>Neoptera</taxon>
        <taxon>Endopterygota</taxon>
        <taxon>Coleoptera</taxon>
        <taxon>Polyphaga</taxon>
        <taxon>Cucujiformia</taxon>
        <taxon>Curculionidae</taxon>
        <taxon>Ceutorhynchinae</taxon>
        <taxon>Ceutorhynchus</taxon>
    </lineage>
</organism>
<reference evidence="1" key="1">
    <citation type="submission" date="2022-01" db="EMBL/GenBank/DDBJ databases">
        <authorList>
            <person name="King R."/>
        </authorList>
    </citation>
    <scope>NUCLEOTIDE SEQUENCE</scope>
</reference>
<keyword evidence="2" id="KW-1185">Reference proteome</keyword>
<evidence type="ECO:0000313" key="1">
    <source>
        <dbReference type="EMBL" id="CAG9769924.1"/>
    </source>
</evidence>
<dbReference type="EMBL" id="OU892282">
    <property type="protein sequence ID" value="CAG9769924.1"/>
    <property type="molecule type" value="Genomic_DNA"/>
</dbReference>
<accession>A0A9N9MS72</accession>